<accession>A0A9W6B087</accession>
<comment type="caution">
    <text evidence="1">The sequence shown here is derived from an EMBL/GenBank/DDBJ whole genome shotgun (WGS) entry which is preliminary data.</text>
</comment>
<dbReference type="EMBL" id="BRPL01000002">
    <property type="protein sequence ID" value="GLB46391.1"/>
    <property type="molecule type" value="Genomic_DNA"/>
</dbReference>
<proteinExistence type="predicted"/>
<evidence type="ECO:0000313" key="2">
    <source>
        <dbReference type="Proteomes" id="UP001144204"/>
    </source>
</evidence>
<gene>
    <name evidence="1" type="ORF">WR164_03700</name>
</gene>
<reference evidence="1" key="1">
    <citation type="submission" date="2022-07" db="EMBL/GenBank/DDBJ databases">
        <authorList>
            <person name="Kouya T."/>
            <person name="Ishiyama Y."/>
        </authorList>
    </citation>
    <scope>NUCLEOTIDE SEQUENCE</scope>
    <source>
        <strain evidence="1">WR16-4</strain>
    </source>
</reference>
<dbReference type="Proteomes" id="UP001144204">
    <property type="component" value="Unassembled WGS sequence"/>
</dbReference>
<keyword evidence="2" id="KW-1185">Reference proteome</keyword>
<dbReference type="RefSeq" id="WP_286135851.1">
    <property type="nucleotide sequence ID" value="NZ_BRPL01000002.1"/>
</dbReference>
<reference evidence="1" key="2">
    <citation type="journal article" date="2023" name="PLoS ONE">
        <title>Philodulcilactobacillus myokoensis gen. nov., sp. nov., a fructophilic, acidophilic, and agar-phobic lactic acid bacterium isolated from fermented vegetable extracts.</title>
        <authorList>
            <person name="Kouya T."/>
            <person name="Ishiyama Y."/>
            <person name="Ohashi S."/>
            <person name="Kumakubo R."/>
            <person name="Yamazaki T."/>
            <person name="Otaki T."/>
        </authorList>
    </citation>
    <scope>NUCLEOTIDE SEQUENCE</scope>
    <source>
        <strain evidence="1">WR16-4</strain>
    </source>
</reference>
<protein>
    <submittedName>
        <fullName evidence="1">Uncharacterized protein</fullName>
    </submittedName>
</protein>
<sequence>MLRKMRMNQVDEHLFDDMHSLNATSMSYHATYTIPLRSFLYRMIKLWYAKHHMNINQIHNYKTDGRYMYFTAGVGYDIISKDLLNGSHKAQDQFYDMSKEYIKKHSHAYTSNK</sequence>
<name>A0A9W6B087_9LACO</name>
<evidence type="ECO:0000313" key="1">
    <source>
        <dbReference type="EMBL" id="GLB46391.1"/>
    </source>
</evidence>
<dbReference type="AlphaFoldDB" id="A0A9W6B087"/>
<organism evidence="1 2">
    <name type="scientific">Philodulcilactobacillus myokoensis</name>
    <dbReference type="NCBI Taxonomy" id="2929573"/>
    <lineage>
        <taxon>Bacteria</taxon>
        <taxon>Bacillati</taxon>
        <taxon>Bacillota</taxon>
        <taxon>Bacilli</taxon>
        <taxon>Lactobacillales</taxon>
        <taxon>Lactobacillaceae</taxon>
        <taxon>Philodulcilactobacillus</taxon>
    </lineage>
</organism>